<sequence length="311" mass="34953">MKYIDCAVIGAGPAGLNASLVLGRARKQIALFDNKTNRNRVTQNSHGFITRDGIKPEEFKEIGLNELMKYPSVHYYEKAVVMITKQSTGLFEIVTKDYTKYLAEKVLLATGIQEEFPSIPNVREYYGKSLFSCPYCDGWELKDQPLIIISENEDYTLHMTKLVYNWSTDLVIATNGNEISQAIMDKLSNKNIPVITEPIRALQGEGGYLKEVEFYSGLRIERAGGFIVPTFFRPNQFIEQLGCELQSNGTFVIDDFGRTSEKNIYLAGETMIQGPSSLIIAASHGNKAAIAINSDITDERFSLENDMKKER</sequence>
<evidence type="ECO:0000313" key="7">
    <source>
        <dbReference type="Proteomes" id="UP000295285"/>
    </source>
</evidence>
<dbReference type="GO" id="GO:0016491">
    <property type="term" value="F:oxidoreductase activity"/>
    <property type="evidence" value="ECO:0007669"/>
    <property type="project" value="UniProtKB-KW"/>
</dbReference>
<reference evidence="6 7" key="1">
    <citation type="submission" date="2019-03" db="EMBL/GenBank/DDBJ databases">
        <title>Above-ground endophytic microbial communities from plants in different locations in the United States.</title>
        <authorList>
            <person name="Frank C."/>
        </authorList>
    </citation>
    <scope>NUCLEOTIDE SEQUENCE [LARGE SCALE GENOMIC DNA]</scope>
    <source>
        <strain evidence="6 7">LP_2_YM</strain>
    </source>
</reference>
<evidence type="ECO:0000259" key="5">
    <source>
        <dbReference type="Pfam" id="PF07992"/>
    </source>
</evidence>
<dbReference type="Proteomes" id="UP000295285">
    <property type="component" value="Unassembled WGS sequence"/>
</dbReference>
<dbReference type="PRINTS" id="PR00469">
    <property type="entry name" value="PNDRDTASEII"/>
</dbReference>
<dbReference type="InterPro" id="IPR050097">
    <property type="entry name" value="Ferredoxin-NADP_redctase_2"/>
</dbReference>
<comment type="subunit">
    <text evidence="2">Homodimer.</text>
</comment>
<accession>A0A4R4BKA5</accession>
<evidence type="ECO:0000256" key="1">
    <source>
        <dbReference type="ARBA" id="ARBA00001974"/>
    </source>
</evidence>
<dbReference type="InterPro" id="IPR023753">
    <property type="entry name" value="FAD/NAD-binding_dom"/>
</dbReference>
<comment type="caution">
    <text evidence="6">The sequence shown here is derived from an EMBL/GenBank/DDBJ whole genome shotgun (WGS) entry which is preliminary data.</text>
</comment>
<feature type="domain" description="FAD/NAD(P)-binding" evidence="5">
    <location>
        <begin position="5"/>
        <end position="285"/>
    </location>
</feature>
<evidence type="ECO:0000313" key="6">
    <source>
        <dbReference type="EMBL" id="TCW58555.1"/>
    </source>
</evidence>
<evidence type="ECO:0000256" key="3">
    <source>
        <dbReference type="ARBA" id="ARBA00022630"/>
    </source>
</evidence>
<keyword evidence="4" id="KW-0560">Oxidoreductase</keyword>
<evidence type="ECO:0000256" key="4">
    <source>
        <dbReference type="ARBA" id="ARBA00023002"/>
    </source>
</evidence>
<dbReference type="AlphaFoldDB" id="A0A4R4BKA5"/>
<proteinExistence type="predicted"/>
<protein>
    <submittedName>
        <fullName evidence="6">Thioredoxin reductase (NADPH)</fullName>
    </submittedName>
</protein>
<gene>
    <name evidence="6" type="ORF">EC910_102276</name>
</gene>
<organism evidence="6 7">
    <name type="scientific">Bacillus thuringiensis</name>
    <dbReference type="NCBI Taxonomy" id="1428"/>
    <lineage>
        <taxon>Bacteria</taxon>
        <taxon>Bacillati</taxon>
        <taxon>Bacillota</taxon>
        <taxon>Bacilli</taxon>
        <taxon>Bacillales</taxon>
        <taxon>Bacillaceae</taxon>
        <taxon>Bacillus</taxon>
        <taxon>Bacillus cereus group</taxon>
    </lineage>
</organism>
<dbReference type="EMBL" id="SMDG01000002">
    <property type="protein sequence ID" value="TCW58555.1"/>
    <property type="molecule type" value="Genomic_DNA"/>
</dbReference>
<dbReference type="SUPFAM" id="SSF51905">
    <property type="entry name" value="FAD/NAD(P)-binding domain"/>
    <property type="match status" value="1"/>
</dbReference>
<dbReference type="Gene3D" id="3.50.50.60">
    <property type="entry name" value="FAD/NAD(P)-binding domain"/>
    <property type="match status" value="2"/>
</dbReference>
<keyword evidence="3" id="KW-0285">Flavoprotein</keyword>
<name>A0A4R4BKA5_BACTU</name>
<comment type="cofactor">
    <cofactor evidence="1">
        <name>FAD</name>
        <dbReference type="ChEBI" id="CHEBI:57692"/>
    </cofactor>
</comment>
<dbReference type="PRINTS" id="PR00368">
    <property type="entry name" value="FADPNR"/>
</dbReference>
<dbReference type="RefSeq" id="WP_131932067.1">
    <property type="nucleotide sequence ID" value="NZ_SMDF01000002.1"/>
</dbReference>
<dbReference type="Pfam" id="PF07992">
    <property type="entry name" value="Pyr_redox_2"/>
    <property type="match status" value="1"/>
</dbReference>
<dbReference type="InterPro" id="IPR036188">
    <property type="entry name" value="FAD/NAD-bd_sf"/>
</dbReference>
<dbReference type="PANTHER" id="PTHR48105">
    <property type="entry name" value="THIOREDOXIN REDUCTASE 1-RELATED-RELATED"/>
    <property type="match status" value="1"/>
</dbReference>
<evidence type="ECO:0000256" key="2">
    <source>
        <dbReference type="ARBA" id="ARBA00011738"/>
    </source>
</evidence>